<dbReference type="InterPro" id="IPR015421">
    <property type="entry name" value="PyrdxlP-dep_Trfase_major"/>
</dbReference>
<name>A0ABT9J967_9RHOB</name>
<comment type="similarity">
    <text evidence="2 8">Belongs to the class-V pyridoxal-phosphate-dependent aminotransferase family. Csd subfamily.</text>
</comment>
<evidence type="ECO:0000256" key="2">
    <source>
        <dbReference type="ARBA" id="ARBA00010447"/>
    </source>
</evidence>
<evidence type="ECO:0000256" key="5">
    <source>
        <dbReference type="ARBA" id="ARBA00022898"/>
    </source>
</evidence>
<feature type="domain" description="Aminotransferase class V" evidence="9">
    <location>
        <begin position="25"/>
        <end position="391"/>
    </location>
</feature>
<comment type="caution">
    <text evidence="10">The sequence shown here is derived from an EMBL/GenBank/DDBJ whole genome shotgun (WGS) entry which is preliminary data.</text>
</comment>
<dbReference type="Gene3D" id="3.90.1150.10">
    <property type="entry name" value="Aspartate Aminotransferase, domain 1"/>
    <property type="match status" value="1"/>
</dbReference>
<keyword evidence="11" id="KW-1185">Reference proteome</keyword>
<evidence type="ECO:0000256" key="6">
    <source>
        <dbReference type="ARBA" id="ARBA00050776"/>
    </source>
</evidence>
<dbReference type="PROSITE" id="PS00595">
    <property type="entry name" value="AA_TRANSFER_CLASS_5"/>
    <property type="match status" value="1"/>
</dbReference>
<accession>A0ABT9J967</accession>
<dbReference type="InterPro" id="IPR000192">
    <property type="entry name" value="Aminotrans_V_dom"/>
</dbReference>
<dbReference type="EC" id="2.8.1.7" evidence="3 8"/>
<organism evidence="10 11">
    <name type="scientific">Paracoccus spongiarum</name>
    <dbReference type="NCBI Taxonomy" id="3064387"/>
    <lineage>
        <taxon>Bacteria</taxon>
        <taxon>Pseudomonadati</taxon>
        <taxon>Pseudomonadota</taxon>
        <taxon>Alphaproteobacteria</taxon>
        <taxon>Rhodobacterales</taxon>
        <taxon>Paracoccaceae</taxon>
        <taxon>Paracoccus</taxon>
    </lineage>
</organism>
<dbReference type="CDD" id="cd06453">
    <property type="entry name" value="SufS_like"/>
    <property type="match status" value="1"/>
</dbReference>
<gene>
    <name evidence="10" type="ORF">Q5Y72_04600</name>
</gene>
<dbReference type="EMBL" id="JAVAMQ010000003">
    <property type="protein sequence ID" value="MDP5306367.1"/>
    <property type="molecule type" value="Genomic_DNA"/>
</dbReference>
<keyword evidence="4 8" id="KW-0808">Transferase</keyword>
<comment type="cofactor">
    <cofactor evidence="1 7">
        <name>pyridoxal 5'-phosphate</name>
        <dbReference type="ChEBI" id="CHEBI:597326"/>
    </cofactor>
</comment>
<evidence type="ECO:0000256" key="1">
    <source>
        <dbReference type="ARBA" id="ARBA00001933"/>
    </source>
</evidence>
<comment type="function">
    <text evidence="8">Catalyzes the removal of elemental sulfur and selenium atoms from L-cysteine, L-cystine, L-selenocysteine, and L-selenocystine to produce L-alanine.</text>
</comment>
<evidence type="ECO:0000256" key="8">
    <source>
        <dbReference type="RuleBase" id="RU004506"/>
    </source>
</evidence>
<protein>
    <recommendedName>
        <fullName evidence="3 8">Cysteine desulfurase</fullName>
        <ecNumber evidence="3 8">2.8.1.7</ecNumber>
    </recommendedName>
</protein>
<dbReference type="SUPFAM" id="SSF53383">
    <property type="entry name" value="PLP-dependent transferases"/>
    <property type="match status" value="1"/>
</dbReference>
<evidence type="ECO:0000256" key="7">
    <source>
        <dbReference type="RuleBase" id="RU004504"/>
    </source>
</evidence>
<dbReference type="Gene3D" id="3.40.640.10">
    <property type="entry name" value="Type I PLP-dependent aspartate aminotransferase-like (Major domain)"/>
    <property type="match status" value="1"/>
</dbReference>
<dbReference type="NCBIfam" id="TIGR01979">
    <property type="entry name" value="sufS"/>
    <property type="match status" value="1"/>
</dbReference>
<dbReference type="PANTHER" id="PTHR43586:SF8">
    <property type="entry name" value="CYSTEINE DESULFURASE 1, CHLOROPLASTIC"/>
    <property type="match status" value="1"/>
</dbReference>
<dbReference type="InterPro" id="IPR015424">
    <property type="entry name" value="PyrdxlP-dep_Trfase"/>
</dbReference>
<dbReference type="RefSeq" id="WP_305962217.1">
    <property type="nucleotide sequence ID" value="NZ_JAVAMQ010000003.1"/>
</dbReference>
<evidence type="ECO:0000313" key="11">
    <source>
        <dbReference type="Proteomes" id="UP001224997"/>
    </source>
</evidence>
<keyword evidence="5 8" id="KW-0663">Pyridoxal phosphate</keyword>
<dbReference type="InterPro" id="IPR010970">
    <property type="entry name" value="Cys_dSase_SufS"/>
</dbReference>
<evidence type="ECO:0000259" key="9">
    <source>
        <dbReference type="Pfam" id="PF00266"/>
    </source>
</evidence>
<reference evidence="10 11" key="1">
    <citation type="submission" date="2023-08" db="EMBL/GenBank/DDBJ databases">
        <authorList>
            <person name="Park J.-S."/>
        </authorList>
    </citation>
    <scope>NUCLEOTIDE SEQUENCE [LARGE SCALE GENOMIC DNA]</scope>
    <source>
        <strain evidence="10 11">2205BS29-5</strain>
    </source>
</reference>
<proteinExistence type="inferred from homology"/>
<comment type="catalytic activity">
    <reaction evidence="6 8">
        <text>(sulfur carrier)-H + L-cysteine = (sulfur carrier)-SH + L-alanine</text>
        <dbReference type="Rhea" id="RHEA:43892"/>
        <dbReference type="Rhea" id="RHEA-COMP:14737"/>
        <dbReference type="Rhea" id="RHEA-COMP:14739"/>
        <dbReference type="ChEBI" id="CHEBI:29917"/>
        <dbReference type="ChEBI" id="CHEBI:35235"/>
        <dbReference type="ChEBI" id="CHEBI:57972"/>
        <dbReference type="ChEBI" id="CHEBI:64428"/>
        <dbReference type="EC" id="2.8.1.7"/>
    </reaction>
</comment>
<evidence type="ECO:0000256" key="3">
    <source>
        <dbReference type="ARBA" id="ARBA00012239"/>
    </source>
</evidence>
<dbReference type="Pfam" id="PF00266">
    <property type="entry name" value="Aminotran_5"/>
    <property type="match status" value="1"/>
</dbReference>
<dbReference type="GO" id="GO:0031071">
    <property type="term" value="F:cysteine desulfurase activity"/>
    <property type="evidence" value="ECO:0007669"/>
    <property type="project" value="UniProtKB-EC"/>
</dbReference>
<dbReference type="InterPro" id="IPR020578">
    <property type="entry name" value="Aminotrans_V_PyrdxlP_BS"/>
</dbReference>
<dbReference type="InterPro" id="IPR015422">
    <property type="entry name" value="PyrdxlP-dep_Trfase_small"/>
</dbReference>
<sequence length="403" mass="43888">MSLDVAAIRADFPILSRQVNGRPLVYLDNGASAQKPRQVIEAVTRAYEAEYANVHRGLHFLSNLATDNYEKVRAIIARFLNAPREDEVIFTSGSTEAINLVSYGWAAPRLVAGDEIVLSVLEHHANIVPWHFLRERQGVVLKWVEPEPDGSLPPEKVLAAVGPRTRLIAITHMSNVTGTVVDVGAIARGTQVPVLVDGSQAAVHMPVDLAALGCDFYCITGHKLYGPSGSGAIWIRQDRQAEMRPFMGGGDMIRTVTRDAIDYADPPLRFEAGTPGIVNQIGLGAALEYLMAIGMENIAAHERLLRDHARDRLRALNWLQVQGDAPDKGAIFSLTMQGAHAHDISTILDKRGVAVRAGSHCAMPLMEFYGITASARASFGMYNTTDEVDALVEGLSFCRELFA</sequence>
<dbReference type="PANTHER" id="PTHR43586">
    <property type="entry name" value="CYSTEINE DESULFURASE"/>
    <property type="match status" value="1"/>
</dbReference>
<dbReference type="Proteomes" id="UP001224997">
    <property type="component" value="Unassembled WGS sequence"/>
</dbReference>
<evidence type="ECO:0000313" key="10">
    <source>
        <dbReference type="EMBL" id="MDP5306367.1"/>
    </source>
</evidence>
<evidence type="ECO:0000256" key="4">
    <source>
        <dbReference type="ARBA" id="ARBA00022679"/>
    </source>
</evidence>